<keyword evidence="10" id="KW-0732">Signal</keyword>
<evidence type="ECO:0000313" key="13">
    <source>
        <dbReference type="RefSeq" id="XP_018105739.1"/>
    </source>
</evidence>
<dbReference type="GO" id="GO:0012505">
    <property type="term" value="C:endomembrane system"/>
    <property type="evidence" value="ECO:0007669"/>
    <property type="project" value="UniProtKB-SubCell"/>
</dbReference>
<protein>
    <submittedName>
        <fullName evidence="13">Beta-1,3-glucosyltransferase isoform X1</fullName>
    </submittedName>
</protein>
<dbReference type="Xenbase" id="XB-GENE-17337382">
    <property type="gene designation" value="b3glct.S"/>
</dbReference>
<name>A0A8J0UM60_XENLA</name>
<evidence type="ECO:0000313" key="12">
    <source>
        <dbReference type="Proteomes" id="UP000186698"/>
    </source>
</evidence>
<evidence type="ECO:0000256" key="5">
    <source>
        <dbReference type="ARBA" id="ARBA00022692"/>
    </source>
</evidence>
<dbReference type="CTD" id="108709947"/>
<dbReference type="InterPro" id="IPR003378">
    <property type="entry name" value="Fringe-like_glycosylTrfase"/>
</dbReference>
<evidence type="ECO:0000256" key="8">
    <source>
        <dbReference type="ARBA" id="ARBA00023136"/>
    </source>
</evidence>
<dbReference type="RefSeq" id="XP_018105739.1">
    <property type="nucleotide sequence ID" value="XM_018250250.2"/>
</dbReference>
<evidence type="ECO:0000259" key="11">
    <source>
        <dbReference type="Pfam" id="PF02434"/>
    </source>
</evidence>
<feature type="chain" id="PRO_5035321428" evidence="10">
    <location>
        <begin position="28"/>
        <end position="496"/>
    </location>
</feature>
<dbReference type="KEGG" id="xla:108709947"/>
<dbReference type="Gene3D" id="3.90.550.50">
    <property type="match status" value="2"/>
</dbReference>
<evidence type="ECO:0000256" key="6">
    <source>
        <dbReference type="ARBA" id="ARBA00022968"/>
    </source>
</evidence>
<dbReference type="AGR" id="Xenbase:XB-GENE-17337382"/>
<keyword evidence="8" id="KW-0472">Membrane</keyword>
<evidence type="ECO:0000256" key="4">
    <source>
        <dbReference type="ARBA" id="ARBA00022679"/>
    </source>
</evidence>
<dbReference type="Pfam" id="PF02434">
    <property type="entry name" value="Fringe"/>
    <property type="match status" value="2"/>
</dbReference>
<organism evidence="12 13">
    <name type="scientific">Xenopus laevis</name>
    <name type="common">African clawed frog</name>
    <dbReference type="NCBI Taxonomy" id="8355"/>
    <lineage>
        <taxon>Eukaryota</taxon>
        <taxon>Metazoa</taxon>
        <taxon>Chordata</taxon>
        <taxon>Craniata</taxon>
        <taxon>Vertebrata</taxon>
        <taxon>Euteleostomi</taxon>
        <taxon>Amphibia</taxon>
        <taxon>Batrachia</taxon>
        <taxon>Anura</taxon>
        <taxon>Pipoidea</taxon>
        <taxon>Pipidae</taxon>
        <taxon>Xenopodinae</taxon>
        <taxon>Xenopus</taxon>
        <taxon>Xenopus</taxon>
    </lineage>
</organism>
<evidence type="ECO:0000256" key="3">
    <source>
        <dbReference type="ARBA" id="ARBA00022676"/>
    </source>
</evidence>
<keyword evidence="12" id="KW-1185">Reference proteome</keyword>
<dbReference type="AlphaFoldDB" id="A0A8J0UM60"/>
<keyword evidence="4" id="KW-0808">Transferase</keyword>
<evidence type="ECO:0000313" key="14">
    <source>
        <dbReference type="Xenbase" id="XB-GENE-17337382"/>
    </source>
</evidence>
<keyword evidence="6" id="KW-0735">Signal-anchor</keyword>
<evidence type="ECO:0000256" key="2">
    <source>
        <dbReference type="ARBA" id="ARBA00008661"/>
    </source>
</evidence>
<dbReference type="GO" id="GO:0016020">
    <property type="term" value="C:membrane"/>
    <property type="evidence" value="ECO:0007669"/>
    <property type="project" value="UniProtKB-SubCell"/>
</dbReference>
<sequence length="496" mass="56236">MLLGDCLPSAALFLSCCLPNLISNAVAFNSADANQLTQNFGQTGAQNHTVLDVGEIVFVIQSQSNSFHKKRAEDLKENILKQAAVISKKLPNVLFIDELEPRQSAWTIVPAIPYFADTYGRNSSWIFFCEEETIINLPKLLMTLQKFEKSKNWFLGKALHDEESTIIHHYAFTENPSAFKYPDFSAGWALSMPLVKSLSDILRQDPPSSDFTIDLKHEIALYIWKKLDGQELTHVKQFCSSASSKAAECATTFNSALPVCGSPVQKEDIFVAIKTCKKFHKDRIPVVKKTWERQAVHYEYYSDYADNTIPTTDLRIPNVERGHCGKTFAILERYMKLYIARTSWLIIVDDDTLISLPRLQKLLSCYNPHKAVFLGERYGYGLQAGGYNYITGGGGMVFSKEAVKKLMNSKCQCYSNDAPDDMVLGMCFSSLGITPTHSPLFHQARPTDYAKEYLAHQIPVSFHKHWNIDPVKVYYKWLAPEEEKPQHGQKNMKQEL</sequence>
<reference evidence="13" key="2">
    <citation type="submission" date="2025-08" db="UniProtKB">
        <authorList>
            <consortium name="RefSeq"/>
        </authorList>
    </citation>
    <scope>IDENTIFICATION</scope>
    <source>
        <strain evidence="13">J_2021</strain>
        <tissue evidence="13">Erythrocytes</tissue>
    </source>
</reference>
<evidence type="ECO:0000256" key="9">
    <source>
        <dbReference type="ARBA" id="ARBA00037847"/>
    </source>
</evidence>
<dbReference type="Proteomes" id="UP000186698">
    <property type="component" value="Chromosome 2S"/>
</dbReference>
<keyword evidence="3" id="KW-0328">Glycosyltransferase</keyword>
<dbReference type="PANTHER" id="PTHR10811">
    <property type="entry name" value="FRINGE-RELATED"/>
    <property type="match status" value="1"/>
</dbReference>
<feature type="domain" description="Fringe-like glycosyltransferase" evidence="11">
    <location>
        <begin position="120"/>
        <end position="241"/>
    </location>
</feature>
<proteinExistence type="inferred from homology"/>
<dbReference type="OrthoDB" id="421979at2759"/>
<feature type="domain" description="Fringe-like glycosyltransferase" evidence="11">
    <location>
        <begin position="263"/>
        <end position="471"/>
    </location>
</feature>
<dbReference type="FunFam" id="3.90.550.50:FF:000008">
    <property type="entry name" value="Beta-1,3-glucosyltransferase"/>
    <property type="match status" value="1"/>
</dbReference>
<evidence type="ECO:0000256" key="7">
    <source>
        <dbReference type="ARBA" id="ARBA00022989"/>
    </source>
</evidence>
<dbReference type="GO" id="GO:0008375">
    <property type="term" value="F:acetylglucosaminyltransferase activity"/>
    <property type="evidence" value="ECO:0000318"/>
    <property type="project" value="GO_Central"/>
</dbReference>
<evidence type="ECO:0000256" key="1">
    <source>
        <dbReference type="ARBA" id="ARBA00004606"/>
    </source>
</evidence>
<gene>
    <name evidence="14" type="primary">b3glct.S</name>
    <name evidence="13" type="synonym">LOC108709947</name>
</gene>
<dbReference type="GeneID" id="108709947"/>
<reference evidence="12" key="1">
    <citation type="submission" date="2024-06" db="UniProtKB">
        <authorList>
            <consortium name="RefSeq"/>
        </authorList>
    </citation>
    <scope>NUCLEOTIDE SEQUENCE [LARGE SCALE GENOMIC DNA]</scope>
    <source>
        <strain evidence="12">J_2021</strain>
    </source>
</reference>
<comment type="subcellular location">
    <subcellularLocation>
        <location evidence="9">Endomembrane system</location>
        <topology evidence="9">Single-pass membrane protein</topology>
    </subcellularLocation>
    <subcellularLocation>
        <location evidence="1">Membrane</location>
        <topology evidence="1">Single-pass type II membrane protein</topology>
    </subcellularLocation>
</comment>
<feature type="signal peptide" evidence="10">
    <location>
        <begin position="1"/>
        <end position="27"/>
    </location>
</feature>
<keyword evidence="7" id="KW-1133">Transmembrane helix</keyword>
<comment type="similarity">
    <text evidence="2">Belongs to the glycosyltransferase 31 family.</text>
</comment>
<evidence type="ECO:0000256" key="10">
    <source>
        <dbReference type="SAM" id="SignalP"/>
    </source>
</evidence>
<accession>A0A8J0UM60</accession>
<keyword evidence="5" id="KW-0812">Transmembrane</keyword>